<keyword evidence="6" id="KW-0333">Golgi apparatus</keyword>
<dbReference type="GO" id="GO:0017119">
    <property type="term" value="C:Golgi transport complex"/>
    <property type="evidence" value="ECO:0007669"/>
    <property type="project" value="InterPro"/>
</dbReference>
<feature type="chain" id="PRO_5001601312" description="Conserved oligomeric Golgi complex subunit 7" evidence="9">
    <location>
        <begin position="17"/>
        <end position="817"/>
    </location>
</feature>
<sequence>MKLLFFLVWIFFPAFSPIYHPCCRCCWGCSFCAVCTELEGGKEGSIRESEKVEDTHRSGTVKMQPPMEAVNAAEAVELRLDQLGGEHVDIKRWINASLQGLLAVEATTAEGDTEVEAGVMKLFNRLQTHLQEVSGSVEDTIAQALVRLPRTGLEVGRMVTEAQQLQSQLQSMQEVAQSAVEAAAKPHVAQLNALKKTQEKLARCSDTLWKATQVDSHMKQLDDVMQQLRISPSEVDMDAVAESISQVQGNLAELQKLDVTFGEKQLETVERYEQVVQHAVEVECMDMLRRREVDRAAQLLKVLDTISRADAVLQQYAVESMASERERVERMLLGGGSAAAMSSARAAELLKGQLMPFIGHALSEQLDYVLRMAQSEDRATADPPQTEKHAEARAVKVMQLMVDEVVGSIGGALEPILERAERNEELMACCDAVRQLGLREDVGIHTTDAGSATGCGGSLREVIVRQISTYAFTELVGIFGKPNILEAFARREACRVEALLDDPKQALRRERFQAVMDAMMDAVKSILRFFPEKTLPMCVGKWREAILRTIAGLRPTPAAPQGSLLANLSTARSVGGQLLQGAARTSSEYLVSSEMQRLYPSLADTVNEQLRTQLWAPLTEALESCAVECQKAVKRTIIEPVVAKADGYELQLFWCSKQNGGDSFSSATPTVSYTPAQIAPSELVRSLGEAIVEIPLALEALRGNGDGDCHPNGIEDLLEEVAGDWLEDIVRAAVAEFIENKVGNITIYFPSDAPDAMKKETAAVEQLATDLNYLKSILSAVSGDPFEGLEQALARLKAVALPSGKPIAIRSLLAKDA</sequence>
<keyword evidence="11" id="KW-1185">Reference proteome</keyword>
<dbReference type="PANTHER" id="PTHR21443:SF0">
    <property type="entry name" value="CONSERVED OLIGOMERIC GOLGI COMPLEX SUBUNIT 7"/>
    <property type="match status" value="1"/>
</dbReference>
<gene>
    <name evidence="10" type="ORF">TRSC58_04931</name>
</gene>
<keyword evidence="5" id="KW-0653">Protein transport</keyword>
<evidence type="ECO:0000256" key="3">
    <source>
        <dbReference type="ARBA" id="ARBA00020984"/>
    </source>
</evidence>
<keyword evidence="9" id="KW-0732">Signal</keyword>
<evidence type="ECO:0000256" key="6">
    <source>
        <dbReference type="ARBA" id="ARBA00023034"/>
    </source>
</evidence>
<dbReference type="GO" id="GO:0007030">
    <property type="term" value="P:Golgi organization"/>
    <property type="evidence" value="ECO:0007669"/>
    <property type="project" value="TreeGrafter"/>
</dbReference>
<comment type="similarity">
    <text evidence="2">Belongs to the COG7 family.</text>
</comment>
<comment type="subcellular location">
    <subcellularLocation>
        <location evidence="1">Golgi apparatus membrane</location>
        <topology evidence="1">Peripheral membrane protein</topology>
    </subcellularLocation>
</comment>
<reference evidence="10 11" key="1">
    <citation type="submission" date="2013-07" db="EMBL/GenBank/DDBJ databases">
        <authorList>
            <person name="Stoco P.H."/>
            <person name="Wagner G."/>
            <person name="Gerber A."/>
            <person name="Zaha A."/>
            <person name="Thompson C."/>
            <person name="Bartholomeu D.C."/>
            <person name="Luckemeyer D.D."/>
            <person name="Bahia D."/>
            <person name="Loreto E."/>
            <person name="Prestes E.B."/>
            <person name="Lima F.M."/>
            <person name="Rodrigues-Luiz G."/>
            <person name="Vallejo G.A."/>
            <person name="Filho J.F."/>
            <person name="Monteiro K.M."/>
            <person name="Tyler K.M."/>
            <person name="de Almeida L.G."/>
            <person name="Ortiz M.F."/>
            <person name="Siervo M.A."/>
            <person name="de Moraes M.H."/>
            <person name="Cunha O.L."/>
            <person name="Mendonca-Neto R."/>
            <person name="Silva R."/>
            <person name="Teixeira S.M."/>
            <person name="Murta S.M."/>
            <person name="Sincero T.C."/>
            <person name="Mendes T.A."/>
            <person name="Urmenyi T.P."/>
            <person name="Silva V.G."/>
            <person name="da Rocha W.D."/>
            <person name="Andersson B."/>
            <person name="Romanha A.J."/>
            <person name="Steindel M."/>
            <person name="de Vasconcelos A.T."/>
            <person name="Grisard E.C."/>
        </authorList>
    </citation>
    <scope>NUCLEOTIDE SEQUENCE [LARGE SCALE GENOMIC DNA]</scope>
    <source>
        <strain evidence="10 11">SC58</strain>
    </source>
</reference>
<dbReference type="AlphaFoldDB" id="A0A061IXH0"/>
<proteinExistence type="inferred from homology"/>
<dbReference type="Proteomes" id="UP000031737">
    <property type="component" value="Unassembled WGS sequence"/>
</dbReference>
<evidence type="ECO:0000256" key="9">
    <source>
        <dbReference type="SAM" id="SignalP"/>
    </source>
</evidence>
<dbReference type="GO" id="GO:0006890">
    <property type="term" value="P:retrograde vesicle-mediated transport, Golgi to endoplasmic reticulum"/>
    <property type="evidence" value="ECO:0007669"/>
    <property type="project" value="TreeGrafter"/>
</dbReference>
<keyword evidence="4" id="KW-0813">Transport</keyword>
<dbReference type="InterPro" id="IPR019335">
    <property type="entry name" value="COG7"/>
</dbReference>
<evidence type="ECO:0000256" key="2">
    <source>
        <dbReference type="ARBA" id="ARBA00005831"/>
    </source>
</evidence>
<evidence type="ECO:0000256" key="8">
    <source>
        <dbReference type="ARBA" id="ARBA00031345"/>
    </source>
</evidence>
<dbReference type="GO" id="GO:0006886">
    <property type="term" value="P:intracellular protein transport"/>
    <property type="evidence" value="ECO:0007669"/>
    <property type="project" value="InterPro"/>
</dbReference>
<name>A0A061IXH0_TRYRA</name>
<evidence type="ECO:0000256" key="5">
    <source>
        <dbReference type="ARBA" id="ARBA00022927"/>
    </source>
</evidence>
<dbReference type="PANTHER" id="PTHR21443">
    <property type="entry name" value="CONSERVED OLIGOMERIC GOLGI COMPLEX COMPONENT 7"/>
    <property type="match status" value="1"/>
</dbReference>
<evidence type="ECO:0000256" key="1">
    <source>
        <dbReference type="ARBA" id="ARBA00004395"/>
    </source>
</evidence>
<dbReference type="Pfam" id="PF10191">
    <property type="entry name" value="COG7"/>
    <property type="match status" value="1"/>
</dbReference>
<feature type="signal peptide" evidence="9">
    <location>
        <begin position="1"/>
        <end position="16"/>
    </location>
</feature>
<evidence type="ECO:0000256" key="4">
    <source>
        <dbReference type="ARBA" id="ARBA00022448"/>
    </source>
</evidence>
<dbReference type="OrthoDB" id="245173at2759"/>
<evidence type="ECO:0000313" key="11">
    <source>
        <dbReference type="Proteomes" id="UP000031737"/>
    </source>
</evidence>
<evidence type="ECO:0000313" key="10">
    <source>
        <dbReference type="EMBL" id="ESL07379.1"/>
    </source>
</evidence>
<evidence type="ECO:0000256" key="7">
    <source>
        <dbReference type="ARBA" id="ARBA00023136"/>
    </source>
</evidence>
<keyword evidence="7" id="KW-0472">Membrane</keyword>
<dbReference type="EMBL" id="AUPL01004931">
    <property type="protein sequence ID" value="ESL07379.1"/>
    <property type="molecule type" value="Genomic_DNA"/>
</dbReference>
<organism evidence="10 11">
    <name type="scientific">Trypanosoma rangeli SC58</name>
    <dbReference type="NCBI Taxonomy" id="429131"/>
    <lineage>
        <taxon>Eukaryota</taxon>
        <taxon>Discoba</taxon>
        <taxon>Euglenozoa</taxon>
        <taxon>Kinetoplastea</taxon>
        <taxon>Metakinetoplastina</taxon>
        <taxon>Trypanosomatida</taxon>
        <taxon>Trypanosomatidae</taxon>
        <taxon>Trypanosoma</taxon>
        <taxon>Herpetosoma</taxon>
    </lineage>
</organism>
<protein>
    <recommendedName>
        <fullName evidence="3">Conserved oligomeric Golgi complex subunit 7</fullName>
    </recommendedName>
    <alternativeName>
        <fullName evidence="8">Component of oligomeric Golgi complex 7</fullName>
    </alternativeName>
</protein>
<dbReference type="GO" id="GO:0000139">
    <property type="term" value="C:Golgi membrane"/>
    <property type="evidence" value="ECO:0007669"/>
    <property type="project" value="UniProtKB-SubCell"/>
</dbReference>
<comment type="caution">
    <text evidence="10">The sequence shown here is derived from an EMBL/GenBank/DDBJ whole genome shotgun (WGS) entry which is preliminary data.</text>
</comment>
<dbReference type="VEuPathDB" id="TriTrypDB:TRSC58_04931"/>
<accession>A0A061IXH0</accession>